<evidence type="ECO:0000256" key="4">
    <source>
        <dbReference type="ARBA" id="ARBA00022833"/>
    </source>
</evidence>
<evidence type="ECO:0000256" key="5">
    <source>
        <dbReference type="ARBA" id="ARBA00023049"/>
    </source>
</evidence>
<proteinExistence type="inferred from homology"/>
<evidence type="ECO:0000313" key="9">
    <source>
        <dbReference type="Proteomes" id="UP000000270"/>
    </source>
</evidence>
<keyword evidence="9" id="KW-1185">Reference proteome</keyword>
<dbReference type="PROSITE" id="PS01302">
    <property type="entry name" value="UPF0758"/>
    <property type="match status" value="1"/>
</dbReference>
<dbReference type="CDD" id="cd08071">
    <property type="entry name" value="MPN_DUF2466"/>
    <property type="match status" value="1"/>
</dbReference>
<dbReference type="InterPro" id="IPR001405">
    <property type="entry name" value="UPF0758"/>
</dbReference>
<reference evidence="9" key="2">
    <citation type="submission" date="2007-04" db="EMBL/GenBank/DDBJ databases">
        <title>Complete genome sequence of the nitrogen-fixing bacterium Azorhizobium caulinodans ORS571.</title>
        <authorList>
            <person name="Lee K.B."/>
            <person name="Backer P.D."/>
            <person name="Aono T."/>
            <person name="Liu C.T."/>
            <person name="Suzuki S."/>
            <person name="Suzuki T."/>
            <person name="Kaneko T."/>
            <person name="Yamada M."/>
            <person name="Tabata S."/>
            <person name="Kupfer D.M."/>
            <person name="Najar F.Z."/>
            <person name="Wiley G.B."/>
            <person name="Roe B."/>
            <person name="Binnewies T."/>
            <person name="Ussery D."/>
            <person name="Vereecke D."/>
            <person name="Gevers D."/>
            <person name="Holsters M."/>
            <person name="Oyaizu H."/>
        </authorList>
    </citation>
    <scope>NUCLEOTIDE SEQUENCE [LARGE SCALE GENOMIC DNA]</scope>
    <source>
        <strain evidence="9">ATCC 43989 / DSM 5975 / JCM 20966 / LMG 6465 / NBRC 14845 / NCIMB 13405 / ORS 571</strain>
    </source>
</reference>
<keyword evidence="5" id="KW-0482">Metalloprotease</keyword>
<dbReference type="InterPro" id="IPR037518">
    <property type="entry name" value="MPN"/>
</dbReference>
<dbReference type="KEGG" id="azc:AZC_4204"/>
<evidence type="ECO:0000256" key="3">
    <source>
        <dbReference type="ARBA" id="ARBA00022801"/>
    </source>
</evidence>
<evidence type="ECO:0000313" key="8">
    <source>
        <dbReference type="EMBL" id="BAF90202.1"/>
    </source>
</evidence>
<dbReference type="EMBL" id="AP009384">
    <property type="protein sequence ID" value="BAF90202.1"/>
    <property type="molecule type" value="Genomic_DNA"/>
</dbReference>
<dbReference type="PANTHER" id="PTHR30471">
    <property type="entry name" value="DNA REPAIR PROTEIN RADC"/>
    <property type="match status" value="1"/>
</dbReference>
<protein>
    <submittedName>
        <fullName evidence="8">DNA repair protein</fullName>
    </submittedName>
</protein>
<feature type="domain" description="MPN" evidence="7">
    <location>
        <begin position="112"/>
        <end position="234"/>
    </location>
</feature>
<dbReference type="GO" id="GO:0006508">
    <property type="term" value="P:proteolysis"/>
    <property type="evidence" value="ECO:0007669"/>
    <property type="project" value="UniProtKB-KW"/>
</dbReference>
<name>A8HSP7_AZOC5</name>
<dbReference type="SUPFAM" id="SSF102712">
    <property type="entry name" value="JAB1/MPN domain"/>
    <property type="match status" value="1"/>
</dbReference>
<dbReference type="InterPro" id="IPR020891">
    <property type="entry name" value="UPF0758_CS"/>
</dbReference>
<keyword evidence="1" id="KW-0645">Protease</keyword>
<dbReference type="STRING" id="438753.AZC_4204"/>
<organism evidence="8 9">
    <name type="scientific">Azorhizobium caulinodans (strain ATCC 43989 / DSM 5975 / JCM 20966 / LMG 6465 / NBRC 14845 / NCIMB 13405 / ORS 571)</name>
    <dbReference type="NCBI Taxonomy" id="438753"/>
    <lineage>
        <taxon>Bacteria</taxon>
        <taxon>Pseudomonadati</taxon>
        <taxon>Pseudomonadota</taxon>
        <taxon>Alphaproteobacteria</taxon>
        <taxon>Hyphomicrobiales</taxon>
        <taxon>Xanthobacteraceae</taxon>
        <taxon>Azorhizobium</taxon>
    </lineage>
</organism>
<evidence type="ECO:0000256" key="2">
    <source>
        <dbReference type="ARBA" id="ARBA00022723"/>
    </source>
</evidence>
<comment type="similarity">
    <text evidence="6">Belongs to the UPF0758 family.</text>
</comment>
<dbReference type="PROSITE" id="PS50249">
    <property type="entry name" value="MPN"/>
    <property type="match status" value="1"/>
</dbReference>
<dbReference type="AlphaFoldDB" id="A8HSP7"/>
<reference evidence="8 9" key="4">
    <citation type="journal article" date="2009" name="Appl. Environ. Microbiol.">
        <title>Comparative genome-wide transcriptional profiling of Azorhizobium caulinodans ORS571 grown under free-living and symbiotic conditions.</title>
        <authorList>
            <person name="Tsukada S."/>
            <person name="Aono T."/>
            <person name="Akiba N."/>
            <person name="Lee KB."/>
            <person name="Liu CT."/>
            <person name="Toyazaki H."/>
            <person name="Oyaizu H."/>
        </authorList>
    </citation>
    <scope>NUCLEOTIDE SEQUENCE [LARGE SCALE GENOMIC DNA]</scope>
    <source>
        <strain evidence="9">ATCC 43989 / DSM 5975 / JCM 20966 / LMG 6465 / NBRC 14845 / NCIMB 13405 / ORS 571</strain>
    </source>
</reference>
<keyword evidence="4" id="KW-0862">Zinc</keyword>
<keyword evidence="3" id="KW-0378">Hydrolase</keyword>
<dbReference type="NCBIfam" id="NF000642">
    <property type="entry name" value="PRK00024.1"/>
    <property type="match status" value="1"/>
</dbReference>
<dbReference type="Proteomes" id="UP000000270">
    <property type="component" value="Chromosome"/>
</dbReference>
<dbReference type="HOGENOM" id="CLU_073529_0_0_5"/>
<dbReference type="PANTHER" id="PTHR30471:SF3">
    <property type="entry name" value="UPF0758 PROTEIN YEES-RELATED"/>
    <property type="match status" value="1"/>
</dbReference>
<dbReference type="NCBIfam" id="TIGR00608">
    <property type="entry name" value="radc"/>
    <property type="match status" value="1"/>
</dbReference>
<dbReference type="InterPro" id="IPR010994">
    <property type="entry name" value="RuvA_2-like"/>
</dbReference>
<dbReference type="GO" id="GO:0008237">
    <property type="term" value="F:metallopeptidase activity"/>
    <property type="evidence" value="ECO:0007669"/>
    <property type="project" value="UniProtKB-KW"/>
</dbReference>
<gene>
    <name evidence="8" type="primary">radC</name>
    <name evidence="8" type="ordered locus">AZC_4204</name>
</gene>
<reference evidence="8 9" key="6">
    <citation type="journal article" date="2011" name="Appl. Environ. Microbiol.">
        <title>Involvement of the azorhizobial chromosome partition gene (parA) in the onset of bacteroid differentiation during Sesbania rostrata stem nodule development.</title>
        <authorList>
            <person name="Liu CT."/>
            <person name="Lee KB."/>
            <person name="Wang YS."/>
            <person name="Peng MH."/>
            <person name="Lee KT."/>
            <person name="Suzuki S."/>
            <person name="Suzuki T."/>
            <person name="Oyaizu H."/>
        </authorList>
    </citation>
    <scope>NUCLEOTIDE SEQUENCE [LARGE SCALE GENOMIC DNA]</scope>
    <source>
        <strain evidence="9">ATCC 43989 / DSM 5975 / JCM 20966 / LMG 6465 / NBRC 14845 / NCIMB 13405 / ORS 571</strain>
    </source>
</reference>
<evidence type="ECO:0000259" key="7">
    <source>
        <dbReference type="PROSITE" id="PS50249"/>
    </source>
</evidence>
<keyword evidence="2" id="KW-0479">Metal-binding</keyword>
<dbReference type="GO" id="GO:0046872">
    <property type="term" value="F:metal ion binding"/>
    <property type="evidence" value="ECO:0007669"/>
    <property type="project" value="UniProtKB-KW"/>
</dbReference>
<reference evidence="8 9" key="1">
    <citation type="journal article" date="2007" name="Appl. Environ. Microbiol.">
        <title>Rhizobial factors required for stem nodule maturation and maintenance in Sesbania rostrata-Azorhizobium caulinodans ORS571 symbiosis.</title>
        <authorList>
            <person name="Suzuki S."/>
            <person name="Aono T."/>
            <person name="Lee KB."/>
            <person name="Suzuki T."/>
            <person name="Liu CT."/>
            <person name="Miwa H."/>
            <person name="Wakao S."/>
            <person name="Iki T."/>
            <person name="Oyaizu H."/>
        </authorList>
    </citation>
    <scope>NUCLEOTIDE SEQUENCE [LARGE SCALE GENOMIC DNA]</scope>
    <source>
        <strain evidence="9">ATCC 43989 / DSM 5975 / JCM 20966 / LMG 6465 / NBRC 14845 / NCIMB 13405 / ORS 571</strain>
    </source>
</reference>
<dbReference type="InterPro" id="IPR025657">
    <property type="entry name" value="RadC_JAB"/>
</dbReference>
<sequence length="234" mass="25836">MAGEPDDGVEDAPHFHGHRDRLRARFRDAGAQALADYELIELILFRAIPRRDVKPLAKALVERFGSFAEVIAAPPRLLAEIPGVKDAIITELKLVEAAAHRLAKGQVKRRPVLSSWSAVLDYCRSAMAFADKEQVRVLFLDKRNQLIADEVVQTGTVDHAPVYPREVVKRALELSASALILCHNHPSGDPTPSRADIDMTRKIIDVAKPLGIELHDHIIVGKEGHASLKGLRLI</sequence>
<dbReference type="SUPFAM" id="SSF47781">
    <property type="entry name" value="RuvA domain 2-like"/>
    <property type="match status" value="1"/>
</dbReference>
<reference evidence="8 9" key="3">
    <citation type="journal article" date="2008" name="BMC Genomics">
        <title>The genome of the versatile nitrogen fixer Azorhizobium caulinodans ORS571.</title>
        <authorList>
            <person name="Lee KB."/>
            <person name="Backer P.D."/>
            <person name="Aono T."/>
            <person name="Liu CT."/>
            <person name="Suzuki S."/>
            <person name="Suzuki T."/>
            <person name="Kaneko T."/>
            <person name="Yamada M."/>
            <person name="Tabata S."/>
            <person name="Kupfer D.M."/>
            <person name="Najar F.Z."/>
            <person name="Wiley G.B."/>
            <person name="Roe B."/>
            <person name="Binnewies T.T."/>
            <person name="Ussery D.W."/>
            <person name="D'Haeze W."/>
            <person name="Herder J.D."/>
            <person name="Gevers D."/>
            <person name="Vereecke D."/>
            <person name="Holsters M."/>
            <person name="Oyaizu H."/>
        </authorList>
    </citation>
    <scope>NUCLEOTIDE SEQUENCE [LARGE SCALE GENOMIC DNA]</scope>
    <source>
        <strain evidence="9">ATCC 43989 / DSM 5975 / JCM 20966 / LMG 6465 / NBRC 14845 / NCIMB 13405 / ORS 571</strain>
    </source>
</reference>
<dbReference type="eggNOG" id="COG2003">
    <property type="taxonomic scope" value="Bacteria"/>
</dbReference>
<reference evidence="8 9" key="5">
    <citation type="journal article" date="2010" name="Appl. Environ. Microbiol.">
        <title>phrR-like gene praR of Azorhizobium caulinodans ORS571 is essential for symbiosis with Sesbania rostrata and is involved in expression of reb genes.</title>
        <authorList>
            <person name="Akiba N."/>
            <person name="Aono T."/>
            <person name="Toyazaki H."/>
            <person name="Sato S."/>
            <person name="Oyaizu H."/>
        </authorList>
    </citation>
    <scope>NUCLEOTIDE SEQUENCE [LARGE SCALE GENOMIC DNA]</scope>
    <source>
        <strain evidence="9">ATCC 43989 / DSM 5975 / JCM 20966 / LMG 6465 / NBRC 14845 / NCIMB 13405 / ORS 571</strain>
    </source>
</reference>
<dbReference type="Pfam" id="PF04002">
    <property type="entry name" value="RadC"/>
    <property type="match status" value="1"/>
</dbReference>
<dbReference type="Gene3D" id="3.40.140.10">
    <property type="entry name" value="Cytidine Deaminase, domain 2"/>
    <property type="match status" value="1"/>
</dbReference>
<dbReference type="RefSeq" id="WP_012172724.1">
    <property type="nucleotide sequence ID" value="NC_009937.1"/>
</dbReference>
<evidence type="ECO:0000256" key="1">
    <source>
        <dbReference type="ARBA" id="ARBA00022670"/>
    </source>
</evidence>
<accession>A8HSP7</accession>
<evidence type="ECO:0000256" key="6">
    <source>
        <dbReference type="RuleBase" id="RU003797"/>
    </source>
</evidence>